<evidence type="ECO:0000256" key="5">
    <source>
        <dbReference type="HAMAP-Rule" id="MF_00593"/>
    </source>
</evidence>
<dbReference type="NCBIfam" id="TIGR01734">
    <property type="entry name" value="D-ala-DACP-lig"/>
    <property type="match status" value="1"/>
</dbReference>
<dbReference type="InterPro" id="IPR000873">
    <property type="entry name" value="AMP-dep_synth/lig_dom"/>
</dbReference>
<feature type="binding site" evidence="5">
    <location>
        <position position="296"/>
    </location>
    <ligand>
        <name>D-alanine</name>
        <dbReference type="ChEBI" id="CHEBI:57416"/>
    </ligand>
</feature>
<evidence type="ECO:0000313" key="9">
    <source>
        <dbReference type="Proteomes" id="UP000298482"/>
    </source>
</evidence>
<dbReference type="PANTHER" id="PTHR45398">
    <property type="match status" value="1"/>
</dbReference>
<dbReference type="InterPro" id="IPR044507">
    <property type="entry name" value="DltA-like"/>
</dbReference>
<dbReference type="NCBIfam" id="NF003417">
    <property type="entry name" value="PRK04813.1"/>
    <property type="match status" value="1"/>
</dbReference>
<evidence type="ECO:0000256" key="2">
    <source>
        <dbReference type="ARBA" id="ARBA00022598"/>
    </source>
</evidence>
<feature type="binding site" evidence="5">
    <location>
        <position position="476"/>
    </location>
    <ligand>
        <name>D-alanine</name>
        <dbReference type="ChEBI" id="CHEBI:57416"/>
    </ligand>
</feature>
<feature type="binding site" evidence="5">
    <location>
        <begin position="287"/>
        <end position="292"/>
    </location>
    <ligand>
        <name>ATP</name>
        <dbReference type="ChEBI" id="CHEBI:30616"/>
    </ligand>
</feature>
<dbReference type="Pfam" id="PF00501">
    <property type="entry name" value="AMP-binding"/>
    <property type="match status" value="1"/>
</dbReference>
<evidence type="ECO:0000256" key="1">
    <source>
        <dbReference type="ARBA" id="ARBA00022490"/>
    </source>
</evidence>
<dbReference type="SUPFAM" id="SSF56801">
    <property type="entry name" value="Acetyl-CoA synthetase-like"/>
    <property type="match status" value="1"/>
</dbReference>
<feature type="domain" description="AMP-binding enzyme C-terminal" evidence="7">
    <location>
        <begin position="398"/>
        <end position="476"/>
    </location>
</feature>
<gene>
    <name evidence="5" type="primary">dltA</name>
    <name evidence="8" type="ORF">E2556_07990</name>
</gene>
<name>A0ABY2KC71_9STAP</name>
<dbReference type="HAMAP" id="MF_00593">
    <property type="entry name" value="DltA"/>
    <property type="match status" value="1"/>
</dbReference>
<feature type="binding site" evidence="5">
    <location>
        <position position="476"/>
    </location>
    <ligand>
        <name>ATP</name>
        <dbReference type="ChEBI" id="CHEBI:30616"/>
    </ligand>
</feature>
<dbReference type="Proteomes" id="UP000298482">
    <property type="component" value="Unassembled WGS sequence"/>
</dbReference>
<reference evidence="8 9" key="1">
    <citation type="submission" date="2019-04" db="EMBL/GenBank/DDBJ databases">
        <title>Genomic characterization of Staphylococcus petrasii strains.</title>
        <authorList>
            <person name="Vrbovska V."/>
            <person name="Kovarovic V."/>
            <person name="Maslanova I."/>
            <person name="Indrakova A."/>
            <person name="Petras P."/>
            <person name="Sedo O."/>
            <person name="Svec P."/>
            <person name="Fisarova L."/>
            <person name="Sedlacek I."/>
            <person name="Doskar J."/>
            <person name="Pantucek R."/>
        </authorList>
    </citation>
    <scope>NUCLEOTIDE SEQUENCE [LARGE SCALE GENOMIC DNA]</scope>
    <source>
        <strain evidence="8 9">CCM 8421</strain>
    </source>
</reference>
<protein>
    <recommendedName>
        <fullName evidence="5">D-alanine--D-alanyl carrier protein ligase</fullName>
        <shortName evidence="5">DCL</shortName>
        <ecNumber evidence="5">6.2.1.54</ecNumber>
    </recommendedName>
    <alternativeName>
        <fullName evidence="5">D-alanine--poly(phosphoribitol) ligase subunit 1</fullName>
    </alternativeName>
    <alternativeName>
        <fullName evidence="5">D-alanine-activating enzyme</fullName>
        <shortName evidence="5">DAE</shortName>
    </alternativeName>
</protein>
<dbReference type="InterPro" id="IPR042099">
    <property type="entry name" value="ANL_N_sf"/>
</dbReference>
<comment type="similarity">
    <text evidence="5">Belongs to the ATP-dependent AMP-binding enzyme family. DltA subfamily.</text>
</comment>
<comment type="pathway">
    <text evidence="5">Cell wall biogenesis; lipoteichoic acid biosynthesis.</text>
</comment>
<dbReference type="InterPro" id="IPR010072">
    <property type="entry name" value="DltA"/>
</dbReference>
<dbReference type="PANTHER" id="PTHR45398:SF1">
    <property type="entry name" value="ENZYME, PUTATIVE (JCVI)-RELATED"/>
    <property type="match status" value="1"/>
</dbReference>
<dbReference type="Gene3D" id="3.30.300.30">
    <property type="match status" value="1"/>
</dbReference>
<evidence type="ECO:0000313" key="8">
    <source>
        <dbReference type="EMBL" id="TGA78289.1"/>
    </source>
</evidence>
<accession>A0ABY2KC71</accession>
<comment type="caution">
    <text evidence="8">The sequence shown here is derived from an EMBL/GenBank/DDBJ whole genome shotgun (WGS) entry which is preliminary data.</text>
</comment>
<feature type="binding site" evidence="5">
    <location>
        <position position="368"/>
    </location>
    <ligand>
        <name>ATP</name>
        <dbReference type="ChEBI" id="CHEBI:30616"/>
    </ligand>
</feature>
<evidence type="ECO:0000256" key="3">
    <source>
        <dbReference type="ARBA" id="ARBA00022741"/>
    </source>
</evidence>
<dbReference type="InterPro" id="IPR010071">
    <property type="entry name" value="AA_adenyl_dom"/>
</dbReference>
<keyword evidence="4 5" id="KW-0067">ATP-binding</keyword>
<dbReference type="InterPro" id="IPR045851">
    <property type="entry name" value="AMP-bd_C_sf"/>
</dbReference>
<feature type="binding site" evidence="5">
    <location>
        <position position="192"/>
    </location>
    <ligand>
        <name>D-alanine</name>
        <dbReference type="ChEBI" id="CHEBI:57416"/>
    </ligand>
</feature>
<dbReference type="RefSeq" id="WP_103329410.1">
    <property type="nucleotide sequence ID" value="NZ_PPRD01000057.1"/>
</dbReference>
<keyword evidence="2 5" id="KW-0436">Ligase</keyword>
<sequence>MSDIINLINDFGQKNPDRIAIRHKEDELTYQQLIDESSKLAHLLQDTQKPLVIYGHMSPYMLVGMIGAIKAGCGYVPIDTSVPQERVQMIIEKVQPQFILNTSEETIVNHSAQEITINDIQQSDNPTIFDSQMSPNDVVYTIFTSGSTGKPKGVQIEYASLVEFAEWMVSLNESNEPNGPQEWLNQAPFSFDLSVMAIYPCLTSGGTLNLVDKEMINKPKLLNEMLVNTPINAWVSTPSFMEMCLLLPNLNGNDYPSLNHFFFCGEILPHRTAKALVDRYPNAVIYNTYGPTEATVAVTGVKITPEILEQYNPLPVGVARPNTSLSTTDEGELVIKGNSVSLGYLKNKEKTEAVFNFEDGIRTYHTGDKAVEKDGNWFIQGRIDFQIKLNGYRMELEEIETQLRQLQYVRETVVVPIYKNDKVVYLVGAVVPTEKVENDLEMTRAIKSELKSRLPEYMIPRKFVWMEQLPLTSNGKLDRKQVAKDIDA</sequence>
<keyword evidence="3 5" id="KW-0547">Nucleotide-binding</keyword>
<comment type="catalytic activity">
    <reaction evidence="5">
        <text>holo-[D-alanyl-carrier protein] + D-alanine + ATP = D-alanyl-[D-alanyl-carrier protein] + AMP + diphosphate</text>
        <dbReference type="Rhea" id="RHEA:55132"/>
        <dbReference type="Rhea" id="RHEA-COMP:14102"/>
        <dbReference type="Rhea" id="RHEA-COMP:14103"/>
        <dbReference type="ChEBI" id="CHEBI:30616"/>
        <dbReference type="ChEBI" id="CHEBI:33019"/>
        <dbReference type="ChEBI" id="CHEBI:57416"/>
        <dbReference type="ChEBI" id="CHEBI:64479"/>
        <dbReference type="ChEBI" id="CHEBI:138620"/>
        <dbReference type="ChEBI" id="CHEBI:456215"/>
        <dbReference type="EC" id="6.2.1.54"/>
    </reaction>
</comment>
<keyword evidence="9" id="KW-1185">Reference proteome</keyword>
<evidence type="ECO:0000259" key="6">
    <source>
        <dbReference type="Pfam" id="PF00501"/>
    </source>
</evidence>
<dbReference type="NCBIfam" id="TIGR01733">
    <property type="entry name" value="AA-adenyl-dom"/>
    <property type="match status" value="1"/>
</dbReference>
<comment type="subcellular location">
    <subcellularLocation>
        <location evidence="5">Cytoplasm</location>
    </subcellularLocation>
</comment>
<organism evidence="8 9">
    <name type="scientific">Staphylococcus croceilyticus</name>
    <dbReference type="NCBI Taxonomy" id="319942"/>
    <lineage>
        <taxon>Bacteria</taxon>
        <taxon>Bacillati</taxon>
        <taxon>Bacillota</taxon>
        <taxon>Bacilli</taxon>
        <taxon>Bacillales</taxon>
        <taxon>Staphylococcaceae</taxon>
        <taxon>Staphylococcus</taxon>
    </lineage>
</organism>
<dbReference type="GO" id="GO:0016874">
    <property type="term" value="F:ligase activity"/>
    <property type="evidence" value="ECO:0007669"/>
    <property type="project" value="UniProtKB-KW"/>
</dbReference>
<dbReference type="Gene3D" id="3.40.50.12780">
    <property type="entry name" value="N-terminal domain of ligase-like"/>
    <property type="match status" value="1"/>
</dbReference>
<dbReference type="InterPro" id="IPR025110">
    <property type="entry name" value="AMP-bd_C"/>
</dbReference>
<comment type="function">
    <text evidence="5">Catalyzes the first step in the D-alanylation of lipoteichoic acid (LTA), the activation of D-alanine and its transfer onto the D-alanyl carrier protein (Dcp) DltC. In an ATP-dependent two-step reaction, forms a high energy D-alanyl-AMP intermediate, followed by transfer of the D-alanyl residue as a thiol ester to the phosphopantheinyl prosthetic group of the Dcp. D-alanylation of LTA plays an important role in modulating the properties of the cell wall in Gram-positive bacteria, influencing the net charge of the cell wall.</text>
</comment>
<evidence type="ECO:0000259" key="7">
    <source>
        <dbReference type="Pfam" id="PF13193"/>
    </source>
</evidence>
<dbReference type="EMBL" id="SRJF01000009">
    <property type="protein sequence ID" value="TGA78289.1"/>
    <property type="molecule type" value="Genomic_DNA"/>
</dbReference>
<proteinExistence type="inferred from homology"/>
<feature type="binding site" evidence="5">
    <location>
        <begin position="144"/>
        <end position="145"/>
    </location>
    <ligand>
        <name>ATP</name>
        <dbReference type="ChEBI" id="CHEBI:30616"/>
    </ligand>
</feature>
<keyword evidence="1 5" id="KW-0963">Cytoplasm</keyword>
<comment type="caution">
    <text evidence="5">Lacks conserved residue(s) required for the propagation of feature annotation.</text>
</comment>
<dbReference type="CDD" id="cd05945">
    <property type="entry name" value="DltA"/>
    <property type="match status" value="1"/>
</dbReference>
<evidence type="ECO:0000256" key="4">
    <source>
        <dbReference type="ARBA" id="ARBA00022840"/>
    </source>
</evidence>
<dbReference type="Pfam" id="PF13193">
    <property type="entry name" value="AMP-binding_C"/>
    <property type="match status" value="1"/>
</dbReference>
<feature type="domain" description="AMP-dependent synthetase/ligase" evidence="6">
    <location>
        <begin position="12"/>
        <end position="345"/>
    </location>
</feature>
<dbReference type="EC" id="6.2.1.54" evidence="5"/>